<reference evidence="2 3" key="1">
    <citation type="journal article" date="2014" name="Antonie Van Leeuwenhoek">
        <title>Oenococcus alcoholitolerans sp. nov., a lactic acid bacteria isolated from cachaca and ethanol fermentation processes.</title>
        <authorList>
            <person name="Badotti F."/>
            <person name="Moreira A.P."/>
            <person name="Tonon L.A."/>
            <person name="de Lucena B.T."/>
            <person name="Gomes Fde C."/>
            <person name="Kruger R."/>
            <person name="Thompson C.C."/>
            <person name="de Morais M.A.Jr."/>
            <person name="Rosa C.A."/>
            <person name="Thompson F.L."/>
        </authorList>
    </citation>
    <scope>NUCLEOTIDE SEQUENCE [LARGE SCALE GENOMIC DNA]</scope>
    <source>
        <strain evidence="2 3">UFRJ-M7.2.18</strain>
    </source>
</reference>
<keyword evidence="1" id="KW-0812">Transmembrane</keyword>
<sequence>MSDYLTFFITFFNWLTVLKKIFFKIFILFVYLCYWSSITVPLYSKVPSFEYFLMLAGVYIL</sequence>
<organism evidence="2 3">
    <name type="scientific">Oenococcus alcoholitolerans</name>
    <dbReference type="NCBI Taxonomy" id="931074"/>
    <lineage>
        <taxon>Bacteria</taxon>
        <taxon>Bacillati</taxon>
        <taxon>Bacillota</taxon>
        <taxon>Bacilli</taxon>
        <taxon>Lactobacillales</taxon>
        <taxon>Lactobacillaceae</taxon>
        <taxon>Oenococcus</taxon>
    </lineage>
</organism>
<dbReference type="EMBL" id="AXCV01000026">
    <property type="protein sequence ID" value="KGO32399.1"/>
    <property type="molecule type" value="Genomic_DNA"/>
</dbReference>
<evidence type="ECO:0000313" key="2">
    <source>
        <dbReference type="EMBL" id="KGO32399.1"/>
    </source>
</evidence>
<accession>A0ABR4XSY8</accession>
<protein>
    <submittedName>
        <fullName evidence="2">Uncharacterized protein</fullName>
    </submittedName>
</protein>
<proteinExistence type="predicted"/>
<comment type="caution">
    <text evidence="2">The sequence shown here is derived from an EMBL/GenBank/DDBJ whole genome shotgun (WGS) entry which is preliminary data.</text>
</comment>
<evidence type="ECO:0000313" key="3">
    <source>
        <dbReference type="Proteomes" id="UP000030023"/>
    </source>
</evidence>
<keyword evidence="1" id="KW-0472">Membrane</keyword>
<evidence type="ECO:0000256" key="1">
    <source>
        <dbReference type="SAM" id="Phobius"/>
    </source>
</evidence>
<keyword evidence="3" id="KW-1185">Reference proteome</keyword>
<name>A0ABR4XSY8_9LACO</name>
<dbReference type="Proteomes" id="UP000030023">
    <property type="component" value="Unassembled WGS sequence"/>
</dbReference>
<gene>
    <name evidence="2" type="ORF">Q757_01250</name>
</gene>
<keyword evidence="1" id="KW-1133">Transmembrane helix</keyword>
<feature type="transmembrane region" description="Helical" evidence="1">
    <location>
        <begin position="21"/>
        <end position="44"/>
    </location>
</feature>